<keyword evidence="4 9" id="KW-0812">Transmembrane</keyword>
<dbReference type="EMBL" id="JBBPEH010000004">
    <property type="protein sequence ID" value="KAK7539549.1"/>
    <property type="molecule type" value="Genomic_DNA"/>
</dbReference>
<name>A0ABR1LWJ8_9PEZI</name>
<organism evidence="10 11">
    <name type="scientific">Phyllosticta citribraziliensis</name>
    <dbReference type="NCBI Taxonomy" id="989973"/>
    <lineage>
        <taxon>Eukaryota</taxon>
        <taxon>Fungi</taxon>
        <taxon>Dikarya</taxon>
        <taxon>Ascomycota</taxon>
        <taxon>Pezizomycotina</taxon>
        <taxon>Dothideomycetes</taxon>
        <taxon>Dothideomycetes incertae sedis</taxon>
        <taxon>Botryosphaeriales</taxon>
        <taxon>Phyllostictaceae</taxon>
        <taxon>Phyllosticta</taxon>
    </lineage>
</organism>
<keyword evidence="11" id="KW-1185">Reference proteome</keyword>
<reference evidence="10 11" key="1">
    <citation type="submission" date="2024-04" db="EMBL/GenBank/DDBJ databases">
        <title>Phyllosticta paracitricarpa is synonymous to the EU quarantine fungus P. citricarpa based on phylogenomic analyses.</title>
        <authorList>
            <consortium name="Lawrence Berkeley National Laboratory"/>
            <person name="Van ingen-buijs V.A."/>
            <person name="Van westerhoven A.C."/>
            <person name="Haridas S."/>
            <person name="Skiadas P."/>
            <person name="Martin F."/>
            <person name="Groenewald J.Z."/>
            <person name="Crous P.W."/>
            <person name="Seidl M.F."/>
        </authorList>
    </citation>
    <scope>NUCLEOTIDE SEQUENCE [LARGE SCALE GENOMIC DNA]</scope>
    <source>
        <strain evidence="10 11">CPC 17464</strain>
    </source>
</reference>
<evidence type="ECO:0000256" key="5">
    <source>
        <dbReference type="ARBA" id="ARBA00022989"/>
    </source>
</evidence>
<feature type="transmembrane region" description="Helical" evidence="9">
    <location>
        <begin position="361"/>
        <end position="382"/>
    </location>
</feature>
<evidence type="ECO:0000256" key="2">
    <source>
        <dbReference type="ARBA" id="ARBA00022448"/>
    </source>
</evidence>
<keyword evidence="3" id="KW-1003">Cell membrane</keyword>
<proteinExistence type="predicted"/>
<feature type="region of interest" description="Disordered" evidence="8">
    <location>
        <begin position="460"/>
        <end position="489"/>
    </location>
</feature>
<evidence type="ECO:0000256" key="7">
    <source>
        <dbReference type="ARBA" id="ARBA00023136"/>
    </source>
</evidence>
<feature type="compositionally biased region" description="Basic and acidic residues" evidence="8">
    <location>
        <begin position="45"/>
        <end position="54"/>
    </location>
</feature>
<feature type="region of interest" description="Disordered" evidence="8">
    <location>
        <begin position="1"/>
        <end position="64"/>
    </location>
</feature>
<dbReference type="InterPro" id="IPR044669">
    <property type="entry name" value="YneE/VCCN1/2-like"/>
</dbReference>
<feature type="transmembrane region" description="Helical" evidence="9">
    <location>
        <begin position="131"/>
        <end position="150"/>
    </location>
</feature>
<evidence type="ECO:0000256" key="6">
    <source>
        <dbReference type="ARBA" id="ARBA00023065"/>
    </source>
</evidence>
<keyword evidence="2" id="KW-0813">Transport</keyword>
<feature type="transmembrane region" description="Helical" evidence="9">
    <location>
        <begin position="103"/>
        <end position="125"/>
    </location>
</feature>
<feature type="compositionally biased region" description="Basic and acidic residues" evidence="8">
    <location>
        <begin position="468"/>
        <end position="489"/>
    </location>
</feature>
<keyword evidence="6" id="KW-0406">Ion transport</keyword>
<accession>A0ABR1LWJ8</accession>
<dbReference type="Proteomes" id="UP001360953">
    <property type="component" value="Unassembled WGS sequence"/>
</dbReference>
<gene>
    <name evidence="10" type="ORF">J3D65DRAFT_586416</name>
</gene>
<dbReference type="PANTHER" id="PTHR33281:SF19">
    <property type="entry name" value="VOLTAGE-DEPENDENT ANION CHANNEL-FORMING PROTEIN YNEE"/>
    <property type="match status" value="1"/>
</dbReference>
<feature type="transmembrane region" description="Helical" evidence="9">
    <location>
        <begin position="336"/>
        <end position="355"/>
    </location>
</feature>
<protein>
    <submittedName>
        <fullName evidence="10">Bestrophin, RFP-TM, chloride channel-domain-containing protein</fullName>
    </submittedName>
</protein>
<keyword evidence="5 9" id="KW-1133">Transmembrane helix</keyword>
<sequence>MGDCDYSAPKREKSDMTLNQHEIQSDQHHIKPASSNGTACDPVDMDSRPLEETRSPQAPPVIRRKNRSKSLDLDDYFQGPRSIDKHSKWPLFMRMHGSIFPELILPITLFGLWASLISCISHFIYPLGVDNILLTVLGFTISLAISFRSSTSYERYGEGRKYWAQLMLVSQTLARDIWVSASEREGEEGKEDVLNKLSALNLIVAFANSLKHKLRFEPYMHYEDLHGLVQHLDTFAKEAEDPALLLPQRKSAVKRTGEYLGISMAQSNPRKLLKRAKKPVGNLPLEILSYLCRYVDSLVESEALKAYHQVQCTLMITQLNDILVGTERVLNTPLPIAYSICISQITMLYCALLPFQLWPALSWITIPATCVSAYIILGFEYIGRELENPYGSDVNDLPLDDYCNQIASEIDIIASAPPPKIDAFFARQDNLVLFPFSQNGYQAWAHRSMGQIRERLRARPHQTMEQMADAKKAAHESVQKKKKKSKEDV</sequence>
<evidence type="ECO:0000256" key="4">
    <source>
        <dbReference type="ARBA" id="ARBA00022692"/>
    </source>
</evidence>
<evidence type="ECO:0000256" key="1">
    <source>
        <dbReference type="ARBA" id="ARBA00004651"/>
    </source>
</evidence>
<dbReference type="GeneID" id="92030665"/>
<dbReference type="Pfam" id="PF25539">
    <property type="entry name" value="Bestrophin_2"/>
    <property type="match status" value="1"/>
</dbReference>
<evidence type="ECO:0000313" key="10">
    <source>
        <dbReference type="EMBL" id="KAK7539549.1"/>
    </source>
</evidence>
<evidence type="ECO:0000256" key="9">
    <source>
        <dbReference type="SAM" id="Phobius"/>
    </source>
</evidence>
<evidence type="ECO:0000256" key="3">
    <source>
        <dbReference type="ARBA" id="ARBA00022475"/>
    </source>
</evidence>
<comment type="caution">
    <text evidence="10">The sequence shown here is derived from an EMBL/GenBank/DDBJ whole genome shotgun (WGS) entry which is preliminary data.</text>
</comment>
<dbReference type="RefSeq" id="XP_066656820.1">
    <property type="nucleotide sequence ID" value="XM_066797759.1"/>
</dbReference>
<evidence type="ECO:0000256" key="8">
    <source>
        <dbReference type="SAM" id="MobiDB-lite"/>
    </source>
</evidence>
<dbReference type="PANTHER" id="PTHR33281">
    <property type="entry name" value="UPF0187 PROTEIN YNEE"/>
    <property type="match status" value="1"/>
</dbReference>
<evidence type="ECO:0000313" key="11">
    <source>
        <dbReference type="Proteomes" id="UP001360953"/>
    </source>
</evidence>
<comment type="subcellular location">
    <subcellularLocation>
        <location evidence="1">Cell membrane</location>
        <topology evidence="1">Multi-pass membrane protein</topology>
    </subcellularLocation>
</comment>
<keyword evidence="7 9" id="KW-0472">Membrane</keyword>